<sequence length="423" mass="45756">MEPSRASTGARPAGGSRPVVDEELEEQIRNAWASLLGSADAIADDIALTLLEKDREWYDKAGPELRADVRSNTREHVRRGIRTMAGIADPEERAVHVWRDTGRRRARQGVPMELVLNAYSLGTRVLWEALLEQSRADRLHVDDHVLLMAGQRVWNALDVQNATLVESYRRESARLQRRDLQRQQSFLDGLVEGRGADPGFASEARDILGVGVDEPVVCVVAPFDGSLDEPLRAPEDRLERAGVVSHWHVRGGTYFGLVATGEHGVRQTVTLLEPCVAGRVGVAPSAEGVAGFATAYQLAARAAETVPRGAQQLVSVTERLPEVLLSGSPEVTSVLLSVTVGPVLALPPQQAEVLLETLGALVDHNGSPTHAAEALFCHRNTVIYRLKQIEALTGRSLADARDRLLLALGLVAVGARRAADADG</sequence>
<evidence type="ECO:0000259" key="3">
    <source>
        <dbReference type="Pfam" id="PF14361"/>
    </source>
</evidence>
<protein>
    <submittedName>
        <fullName evidence="5">Helix-turn-helix domain-containing protein</fullName>
    </submittedName>
</protein>
<keyword evidence="6" id="KW-1185">Reference proteome</keyword>
<organism evidence="5 6">
    <name type="scientific">Nocardioides jiangsuensis</name>
    <dbReference type="NCBI Taxonomy" id="2866161"/>
    <lineage>
        <taxon>Bacteria</taxon>
        <taxon>Bacillati</taxon>
        <taxon>Actinomycetota</taxon>
        <taxon>Actinomycetes</taxon>
        <taxon>Propionibacteriales</taxon>
        <taxon>Nocardioidaceae</taxon>
        <taxon>Nocardioides</taxon>
    </lineage>
</organism>
<name>A0ABS7RJK9_9ACTN</name>
<evidence type="ECO:0000259" key="4">
    <source>
        <dbReference type="Pfam" id="PF17853"/>
    </source>
</evidence>
<feature type="domain" description="RsbT co-antagonist protein RsbRD N-terminal" evidence="3">
    <location>
        <begin position="40"/>
        <end position="182"/>
    </location>
</feature>
<dbReference type="InterPro" id="IPR025751">
    <property type="entry name" value="RsbRD_N_dom"/>
</dbReference>
<comment type="similarity">
    <text evidence="1">Belongs to the CdaR family.</text>
</comment>
<evidence type="ECO:0000313" key="6">
    <source>
        <dbReference type="Proteomes" id="UP000754710"/>
    </source>
</evidence>
<evidence type="ECO:0000313" key="5">
    <source>
        <dbReference type="EMBL" id="MBY9074682.1"/>
    </source>
</evidence>
<dbReference type="PANTHER" id="PTHR33744:SF1">
    <property type="entry name" value="DNA-BINDING TRANSCRIPTIONAL ACTIVATOR ADER"/>
    <property type="match status" value="1"/>
</dbReference>
<dbReference type="Pfam" id="PF13556">
    <property type="entry name" value="HTH_30"/>
    <property type="match status" value="1"/>
</dbReference>
<accession>A0ABS7RJK9</accession>
<dbReference type="EMBL" id="JAIEZQ010000001">
    <property type="protein sequence ID" value="MBY9074682.1"/>
    <property type="molecule type" value="Genomic_DNA"/>
</dbReference>
<feature type="domain" description="PucR C-terminal helix-turn-helix" evidence="2">
    <location>
        <begin position="354"/>
        <end position="411"/>
    </location>
</feature>
<evidence type="ECO:0000256" key="1">
    <source>
        <dbReference type="ARBA" id="ARBA00006754"/>
    </source>
</evidence>
<dbReference type="InterPro" id="IPR041522">
    <property type="entry name" value="CdaR_GGDEF"/>
</dbReference>
<dbReference type="Pfam" id="PF14361">
    <property type="entry name" value="RsbRD_N"/>
    <property type="match status" value="1"/>
</dbReference>
<gene>
    <name evidence="5" type="ORF">K1X13_07595</name>
</gene>
<comment type="caution">
    <text evidence="5">The sequence shown here is derived from an EMBL/GenBank/DDBJ whole genome shotgun (WGS) entry which is preliminary data.</text>
</comment>
<dbReference type="Pfam" id="PF17853">
    <property type="entry name" value="GGDEF_2"/>
    <property type="match status" value="1"/>
</dbReference>
<dbReference type="InterPro" id="IPR025736">
    <property type="entry name" value="PucR_C-HTH_dom"/>
</dbReference>
<dbReference type="InterPro" id="IPR051448">
    <property type="entry name" value="CdaR-like_regulators"/>
</dbReference>
<dbReference type="RefSeq" id="WP_221024328.1">
    <property type="nucleotide sequence ID" value="NZ_JAIEZQ010000001.1"/>
</dbReference>
<proteinExistence type="inferred from homology"/>
<dbReference type="Gene3D" id="1.10.10.2840">
    <property type="entry name" value="PucR C-terminal helix-turn-helix domain"/>
    <property type="match status" value="1"/>
</dbReference>
<dbReference type="Proteomes" id="UP000754710">
    <property type="component" value="Unassembled WGS sequence"/>
</dbReference>
<feature type="domain" description="CdaR GGDEF-like" evidence="4">
    <location>
        <begin position="193"/>
        <end position="304"/>
    </location>
</feature>
<reference evidence="5 6" key="1">
    <citation type="submission" date="2021-08" db="EMBL/GenBank/DDBJ databases">
        <title>Nocardioides bacterium WL0053 sp. nov., isolated from the sediment.</title>
        <authorList>
            <person name="Wang L."/>
            <person name="Zhang D."/>
            <person name="Zhang A."/>
        </authorList>
    </citation>
    <scope>NUCLEOTIDE SEQUENCE [LARGE SCALE GENOMIC DNA]</scope>
    <source>
        <strain evidence="5 6">WL0053</strain>
    </source>
</reference>
<dbReference type="InterPro" id="IPR042070">
    <property type="entry name" value="PucR_C-HTH_sf"/>
</dbReference>
<evidence type="ECO:0000259" key="2">
    <source>
        <dbReference type="Pfam" id="PF13556"/>
    </source>
</evidence>
<dbReference type="PANTHER" id="PTHR33744">
    <property type="entry name" value="CARBOHYDRATE DIACID REGULATOR"/>
    <property type="match status" value="1"/>
</dbReference>